<evidence type="ECO:0000313" key="10">
    <source>
        <dbReference type="Proteomes" id="UP000515135"/>
    </source>
</evidence>
<dbReference type="AlphaFoldDB" id="A0A6P4Z275"/>
<dbReference type="PANTHER" id="PTHR12137">
    <property type="entry name" value="CARBOHYDRATE SULFOTRANSFERASE"/>
    <property type="match status" value="1"/>
</dbReference>
<evidence type="ECO:0000256" key="1">
    <source>
        <dbReference type="ARBA" id="ARBA00004323"/>
    </source>
</evidence>
<evidence type="ECO:0000256" key="6">
    <source>
        <dbReference type="ARBA" id="ARBA00023034"/>
    </source>
</evidence>
<evidence type="ECO:0000256" key="8">
    <source>
        <dbReference type="ARBA" id="ARBA00023180"/>
    </source>
</evidence>
<keyword evidence="9" id="KW-0119">Carbohydrate metabolism</keyword>
<name>A0A6P4Z275_BRABE</name>
<keyword evidence="4" id="KW-0812">Transmembrane</keyword>
<dbReference type="GO" id="GO:0000139">
    <property type="term" value="C:Golgi membrane"/>
    <property type="evidence" value="ECO:0007669"/>
    <property type="project" value="UniProtKB-SubCell"/>
</dbReference>
<keyword evidence="9" id="KW-0735">Signal-anchor</keyword>
<dbReference type="GO" id="GO:0016051">
    <property type="term" value="P:carbohydrate biosynthetic process"/>
    <property type="evidence" value="ECO:0007669"/>
    <property type="project" value="InterPro"/>
</dbReference>
<dbReference type="Gene3D" id="3.40.50.300">
    <property type="entry name" value="P-loop containing nucleotide triphosphate hydrolases"/>
    <property type="match status" value="1"/>
</dbReference>
<protein>
    <recommendedName>
        <fullName evidence="9">Carbohydrate sulfotransferase</fullName>
        <ecNumber evidence="9">2.8.2.-</ecNumber>
    </recommendedName>
</protein>
<dbReference type="EC" id="2.8.2.-" evidence="9"/>
<dbReference type="Pfam" id="PF03567">
    <property type="entry name" value="Sulfotransfer_2"/>
    <property type="match status" value="1"/>
</dbReference>
<evidence type="ECO:0000256" key="4">
    <source>
        <dbReference type="ARBA" id="ARBA00022692"/>
    </source>
</evidence>
<evidence type="ECO:0000256" key="2">
    <source>
        <dbReference type="ARBA" id="ARBA00006339"/>
    </source>
</evidence>
<comment type="similarity">
    <text evidence="2 9">Belongs to the sulfotransferase 2 family.</text>
</comment>
<dbReference type="InterPro" id="IPR027417">
    <property type="entry name" value="P-loop_NTPase"/>
</dbReference>
<proteinExistence type="inferred from homology"/>
<dbReference type="Proteomes" id="UP000515135">
    <property type="component" value="Unplaced"/>
</dbReference>
<dbReference type="InterPro" id="IPR005331">
    <property type="entry name" value="Sulfotransferase"/>
</dbReference>
<organism evidence="10 11">
    <name type="scientific">Branchiostoma belcheri</name>
    <name type="common">Amphioxus</name>
    <dbReference type="NCBI Taxonomy" id="7741"/>
    <lineage>
        <taxon>Eukaryota</taxon>
        <taxon>Metazoa</taxon>
        <taxon>Chordata</taxon>
        <taxon>Cephalochordata</taxon>
        <taxon>Leptocardii</taxon>
        <taxon>Amphioxiformes</taxon>
        <taxon>Branchiostomatidae</taxon>
        <taxon>Branchiostoma</taxon>
    </lineage>
</organism>
<reference evidence="11" key="1">
    <citation type="submission" date="2025-08" db="UniProtKB">
        <authorList>
            <consortium name="RefSeq"/>
        </authorList>
    </citation>
    <scope>IDENTIFICATION</scope>
    <source>
        <tissue evidence="11">Gonad</tissue>
    </source>
</reference>
<dbReference type="PANTHER" id="PTHR12137:SF33">
    <property type="entry name" value="CARBOHYDRATE SULFOTRANSFERASE 14"/>
    <property type="match status" value="1"/>
</dbReference>
<keyword evidence="7" id="KW-0472">Membrane</keyword>
<evidence type="ECO:0000313" key="11">
    <source>
        <dbReference type="RefSeq" id="XP_019630633.1"/>
    </source>
</evidence>
<accession>A0A6P4Z275</accession>
<keyword evidence="10" id="KW-1185">Reference proteome</keyword>
<keyword evidence="3 9" id="KW-0808">Transferase</keyword>
<dbReference type="GO" id="GO:0008146">
    <property type="term" value="F:sulfotransferase activity"/>
    <property type="evidence" value="ECO:0007669"/>
    <property type="project" value="InterPro"/>
</dbReference>
<dbReference type="OrthoDB" id="2019940at2759"/>
<keyword evidence="6 9" id="KW-0333">Golgi apparatus</keyword>
<evidence type="ECO:0000256" key="3">
    <source>
        <dbReference type="ARBA" id="ARBA00022679"/>
    </source>
</evidence>
<keyword evidence="5" id="KW-1133">Transmembrane helix</keyword>
<comment type="subcellular location">
    <subcellularLocation>
        <location evidence="1 9">Golgi apparatus membrane</location>
        <topology evidence="1 9">Single-pass type II membrane protein</topology>
    </subcellularLocation>
</comment>
<evidence type="ECO:0000256" key="5">
    <source>
        <dbReference type="ARBA" id="ARBA00022989"/>
    </source>
</evidence>
<dbReference type="InterPro" id="IPR018011">
    <property type="entry name" value="Carb_sulfotrans_8-10"/>
</dbReference>
<dbReference type="KEGG" id="bbel:109474714"/>
<evidence type="ECO:0000256" key="9">
    <source>
        <dbReference type="RuleBase" id="RU364020"/>
    </source>
</evidence>
<keyword evidence="8 9" id="KW-0325">Glycoprotein</keyword>
<gene>
    <name evidence="11" type="primary">LOC109474714</name>
</gene>
<dbReference type="RefSeq" id="XP_019630633.1">
    <property type="nucleotide sequence ID" value="XM_019775074.1"/>
</dbReference>
<sequence>MMLCLFHRNSKHRLFAALFLMAALSTIFLVHFRQGNNTVQAEYVAGRDINLHKAKTVPLSIIKGTGFQSLEQEQTTRMAIFQNYCRGRGFKTNEPVSKEAISRFIVNDKYQILYCFVPKTGTTTTKHVFYNLEHGTNTTTLFLGSKHLKFLSEFTETEIYRRLETYIKFIVVRDPLERLASAWMNKFMDIRGAMRYWFIEHYQSMLETITDDRSREKVAFSSEDVEMTYLNGTLKHIPFLAFIRAIAENQTRWMNPHWQPVYQLCSPCQVDWNYIAHTETLVEDFHLFFKKAGIVGRDNIIPDMEERVGSRFYLEGFMKIPLEDIQRIGQLYKSDYDMFGYSFQDDLDSLFKQVVTENQQS</sequence>
<dbReference type="GeneID" id="109474714"/>
<evidence type="ECO:0000256" key="7">
    <source>
        <dbReference type="ARBA" id="ARBA00023136"/>
    </source>
</evidence>